<proteinExistence type="predicted"/>
<organism evidence="3 4">
    <name type="scientific">Oryza rufipogon</name>
    <name type="common">Brownbeard rice</name>
    <name type="synonym">Asian wild rice</name>
    <dbReference type="NCBI Taxonomy" id="4529"/>
    <lineage>
        <taxon>Eukaryota</taxon>
        <taxon>Viridiplantae</taxon>
        <taxon>Streptophyta</taxon>
        <taxon>Embryophyta</taxon>
        <taxon>Tracheophyta</taxon>
        <taxon>Spermatophyta</taxon>
        <taxon>Magnoliopsida</taxon>
        <taxon>Liliopsida</taxon>
        <taxon>Poales</taxon>
        <taxon>Poaceae</taxon>
        <taxon>BOP clade</taxon>
        <taxon>Oryzoideae</taxon>
        <taxon>Oryzeae</taxon>
        <taxon>Oryzinae</taxon>
        <taxon>Oryza</taxon>
    </lineage>
</organism>
<evidence type="ECO:0000313" key="4">
    <source>
        <dbReference type="Proteomes" id="UP000008022"/>
    </source>
</evidence>
<keyword evidence="2" id="KW-0732">Signal</keyword>
<accession>A0A0E0PZH9</accession>
<dbReference type="OMA" id="IRCTIAV"/>
<evidence type="ECO:0000256" key="2">
    <source>
        <dbReference type="SAM" id="SignalP"/>
    </source>
</evidence>
<protein>
    <submittedName>
        <fullName evidence="3">Uncharacterized protein</fullName>
    </submittedName>
</protein>
<reference evidence="3" key="2">
    <citation type="submission" date="2015-06" db="UniProtKB">
        <authorList>
            <consortium name="EnsemblPlants"/>
        </authorList>
    </citation>
    <scope>IDENTIFICATION</scope>
</reference>
<dbReference type="HOGENOM" id="CLU_138839_0_0_1"/>
<name>A0A0E0PZH9_ORYRU</name>
<sequence>MWVDPFFLLPLYLPYLSLSPSSVTEAEWRLGNQRHRGSCRSSRPRGDAMSASPPTGAAAAATRLHGHGGIRCTIAVTRFIVGSTKTCSCLSLVHVAVFFGSCDEGGLAEFGGYCGPYFERLEEVGSMALDKLLREEAERGRLATVVVYDTFMPWMPRLAWRS</sequence>
<evidence type="ECO:0000313" key="3">
    <source>
        <dbReference type="EnsemblPlants" id="ORUFI06G20500.1"/>
    </source>
</evidence>
<evidence type="ECO:0000256" key="1">
    <source>
        <dbReference type="SAM" id="MobiDB-lite"/>
    </source>
</evidence>
<feature type="chain" id="PRO_5002370778" evidence="2">
    <location>
        <begin position="27"/>
        <end position="162"/>
    </location>
</feature>
<dbReference type="EnsemblPlants" id="ORUFI06G20500.1">
    <property type="protein sequence ID" value="ORUFI06G20500.1"/>
    <property type="gene ID" value="ORUFI06G20500"/>
</dbReference>
<dbReference type="AlphaFoldDB" id="A0A0E0PZH9"/>
<feature type="signal peptide" evidence="2">
    <location>
        <begin position="1"/>
        <end position="26"/>
    </location>
</feature>
<feature type="region of interest" description="Disordered" evidence="1">
    <location>
        <begin position="34"/>
        <end position="55"/>
    </location>
</feature>
<keyword evidence="4" id="KW-1185">Reference proteome</keyword>
<dbReference type="Proteomes" id="UP000008022">
    <property type="component" value="Unassembled WGS sequence"/>
</dbReference>
<dbReference type="Gene3D" id="3.40.50.2000">
    <property type="entry name" value="Glycogen Phosphorylase B"/>
    <property type="match status" value="1"/>
</dbReference>
<reference evidence="4" key="1">
    <citation type="submission" date="2013-06" db="EMBL/GenBank/DDBJ databases">
        <authorList>
            <person name="Zhao Q."/>
        </authorList>
    </citation>
    <scope>NUCLEOTIDE SEQUENCE</scope>
    <source>
        <strain evidence="4">cv. W1943</strain>
    </source>
</reference>
<dbReference type="Gramene" id="ORUFI06G20500.1">
    <property type="protein sequence ID" value="ORUFI06G20500.1"/>
    <property type="gene ID" value="ORUFI06G20500"/>
</dbReference>